<dbReference type="EMBL" id="BATL01000095">
    <property type="protein sequence ID" value="GAD77833.1"/>
    <property type="molecule type" value="Genomic_DNA"/>
</dbReference>
<dbReference type="RefSeq" id="WP_021711568.1">
    <property type="nucleotide sequence ID" value="NZ_BAOB01000533.1"/>
</dbReference>
<reference evidence="1 2" key="1">
    <citation type="submission" date="2013-09" db="EMBL/GenBank/DDBJ databases">
        <title>Whole genome shotgun sequence of Vibrio azureus NBRC 104587.</title>
        <authorList>
            <person name="Isaki S."/>
            <person name="Hosoyama A."/>
            <person name="Numata M."/>
            <person name="Hashimoto M."/>
            <person name="Hosoyama Y."/>
            <person name="Tsuchikane K."/>
            <person name="Noguchi M."/>
            <person name="Hirakata S."/>
            <person name="Ichikawa N."/>
            <person name="Ohji S."/>
            <person name="Yamazoe A."/>
            <person name="Fujita N."/>
        </authorList>
    </citation>
    <scope>NUCLEOTIDE SEQUENCE [LARGE SCALE GENOMIC DNA]</scope>
    <source>
        <strain evidence="1 2">NBRC 104587</strain>
    </source>
</reference>
<keyword evidence="2" id="KW-1185">Reference proteome</keyword>
<dbReference type="OrthoDB" id="6984242at2"/>
<gene>
    <name evidence="1" type="ORF">VAZ01S_095_00070</name>
</gene>
<dbReference type="eggNOG" id="ENOG5033P3D">
    <property type="taxonomic scope" value="Bacteria"/>
</dbReference>
<sequence>MTNEKMRNYPSVSKILFLMSVDVGLDEEAIDRILRRTRESSEEVETIKKEIKQLLVDPEIDLVNILDNELYCVTDAESREEAKEFIIDSVWGRFTSEPYTEQKMNLKYPETSMDFNPTPAFCLGGFNVYDRDDSLGEFLNQFDPNDPEQLAAALDDRLFSGCIEIEFSPAHKKEIMEVLKEALMDSDYNFESLLEDDPDDYYYLPIEWEIKNPRKFFEFVYLKMYEKWAELIMADGFTVTKPEEINIIASN</sequence>
<comment type="caution">
    <text evidence="1">The sequence shown here is derived from an EMBL/GenBank/DDBJ whole genome shotgun (WGS) entry which is preliminary data.</text>
</comment>
<protein>
    <submittedName>
        <fullName evidence="1">Uncharacterized protein</fullName>
    </submittedName>
</protein>
<accession>U3CHX1</accession>
<organism evidence="1 2">
    <name type="scientific">Vibrio azureus NBRC 104587</name>
    <dbReference type="NCBI Taxonomy" id="1219077"/>
    <lineage>
        <taxon>Bacteria</taxon>
        <taxon>Pseudomonadati</taxon>
        <taxon>Pseudomonadota</taxon>
        <taxon>Gammaproteobacteria</taxon>
        <taxon>Vibrionales</taxon>
        <taxon>Vibrionaceae</taxon>
        <taxon>Vibrio</taxon>
    </lineage>
</organism>
<proteinExistence type="predicted"/>
<evidence type="ECO:0000313" key="2">
    <source>
        <dbReference type="Proteomes" id="UP000016567"/>
    </source>
</evidence>
<dbReference type="Proteomes" id="UP000016567">
    <property type="component" value="Unassembled WGS sequence"/>
</dbReference>
<name>U3CHX1_9VIBR</name>
<evidence type="ECO:0000313" key="1">
    <source>
        <dbReference type="EMBL" id="GAD77833.1"/>
    </source>
</evidence>
<dbReference type="AlphaFoldDB" id="U3CHX1"/>